<evidence type="ECO:0000256" key="4">
    <source>
        <dbReference type="ARBA" id="ARBA00022970"/>
    </source>
</evidence>
<accession>A0AAN8ZBA9</accession>
<keyword evidence="3 7" id="KW-0812">Transmembrane</keyword>
<dbReference type="Proteomes" id="UP001370490">
    <property type="component" value="Unassembled WGS sequence"/>
</dbReference>
<keyword evidence="10" id="KW-1185">Reference proteome</keyword>
<organism evidence="9 10">
    <name type="scientific">Dillenia turbinata</name>
    <dbReference type="NCBI Taxonomy" id="194707"/>
    <lineage>
        <taxon>Eukaryota</taxon>
        <taxon>Viridiplantae</taxon>
        <taxon>Streptophyta</taxon>
        <taxon>Embryophyta</taxon>
        <taxon>Tracheophyta</taxon>
        <taxon>Spermatophyta</taxon>
        <taxon>Magnoliopsida</taxon>
        <taxon>eudicotyledons</taxon>
        <taxon>Gunneridae</taxon>
        <taxon>Pentapetalae</taxon>
        <taxon>Dilleniales</taxon>
        <taxon>Dilleniaceae</taxon>
        <taxon>Dillenia</taxon>
    </lineage>
</organism>
<comment type="caution">
    <text evidence="9">The sequence shown here is derived from an EMBL/GenBank/DDBJ whole genome shotgun (WGS) entry which is preliminary data.</text>
</comment>
<evidence type="ECO:0000256" key="2">
    <source>
        <dbReference type="ARBA" id="ARBA00022448"/>
    </source>
</evidence>
<dbReference type="GO" id="GO:0016020">
    <property type="term" value="C:membrane"/>
    <property type="evidence" value="ECO:0007669"/>
    <property type="project" value="UniProtKB-SubCell"/>
</dbReference>
<evidence type="ECO:0000256" key="5">
    <source>
        <dbReference type="ARBA" id="ARBA00022989"/>
    </source>
</evidence>
<dbReference type="PANTHER" id="PTHR48017">
    <property type="entry name" value="OS05G0424000 PROTEIN-RELATED"/>
    <property type="match status" value="1"/>
</dbReference>
<reference evidence="9 10" key="1">
    <citation type="submission" date="2023-12" db="EMBL/GenBank/DDBJ databases">
        <title>A high-quality genome assembly for Dillenia turbinata (Dilleniales).</title>
        <authorList>
            <person name="Chanderbali A."/>
        </authorList>
    </citation>
    <scope>NUCLEOTIDE SEQUENCE [LARGE SCALE GENOMIC DNA]</scope>
    <source>
        <strain evidence="9">LSX21</strain>
        <tissue evidence="9">Leaf</tissue>
    </source>
</reference>
<keyword evidence="5 7" id="KW-1133">Transmembrane helix</keyword>
<sequence>MEDNFCYSCNPFSMAFPFFNAILSLLGAIGYWPLTIFFPIQMYISQKKIGRESIQWIGLQLLNLRCLIGTLVAACSSIEGLCSSFQNYKPFKTKGYES</sequence>
<protein>
    <submittedName>
        <fullName evidence="9">Amino acid transporter, transmembrane domain</fullName>
    </submittedName>
</protein>
<dbReference type="Pfam" id="PF01490">
    <property type="entry name" value="Aa_trans"/>
    <property type="match status" value="1"/>
</dbReference>
<evidence type="ECO:0000256" key="6">
    <source>
        <dbReference type="ARBA" id="ARBA00023136"/>
    </source>
</evidence>
<comment type="subcellular location">
    <subcellularLocation>
        <location evidence="1">Membrane</location>
    </subcellularLocation>
</comment>
<evidence type="ECO:0000259" key="8">
    <source>
        <dbReference type="Pfam" id="PF01490"/>
    </source>
</evidence>
<dbReference type="EMBL" id="JBAMMX010000014">
    <property type="protein sequence ID" value="KAK6927333.1"/>
    <property type="molecule type" value="Genomic_DNA"/>
</dbReference>
<name>A0AAN8ZBA9_9MAGN</name>
<evidence type="ECO:0000313" key="9">
    <source>
        <dbReference type="EMBL" id="KAK6927333.1"/>
    </source>
</evidence>
<dbReference type="InterPro" id="IPR013057">
    <property type="entry name" value="AA_transpt_TM"/>
</dbReference>
<gene>
    <name evidence="9" type="ORF">RJ641_005924</name>
</gene>
<dbReference type="GO" id="GO:0006865">
    <property type="term" value="P:amino acid transport"/>
    <property type="evidence" value="ECO:0007669"/>
    <property type="project" value="UniProtKB-KW"/>
</dbReference>
<proteinExistence type="predicted"/>
<feature type="domain" description="Amino acid transporter transmembrane" evidence="8">
    <location>
        <begin position="13"/>
        <end position="81"/>
    </location>
</feature>
<keyword evidence="6 7" id="KW-0472">Membrane</keyword>
<keyword evidence="4" id="KW-0029">Amino-acid transport</keyword>
<evidence type="ECO:0000313" key="10">
    <source>
        <dbReference type="Proteomes" id="UP001370490"/>
    </source>
</evidence>
<keyword evidence="2" id="KW-0813">Transport</keyword>
<feature type="non-terminal residue" evidence="9">
    <location>
        <position position="98"/>
    </location>
</feature>
<dbReference type="AlphaFoldDB" id="A0AAN8ZBA9"/>
<evidence type="ECO:0000256" key="1">
    <source>
        <dbReference type="ARBA" id="ARBA00004370"/>
    </source>
</evidence>
<evidence type="ECO:0000256" key="3">
    <source>
        <dbReference type="ARBA" id="ARBA00022692"/>
    </source>
</evidence>
<feature type="transmembrane region" description="Helical" evidence="7">
    <location>
        <begin position="21"/>
        <end position="44"/>
    </location>
</feature>
<evidence type="ECO:0000256" key="7">
    <source>
        <dbReference type="SAM" id="Phobius"/>
    </source>
</evidence>